<dbReference type="RefSeq" id="WP_043948162.1">
    <property type="nucleotide sequence ID" value="NZ_HG966617.1"/>
</dbReference>
<protein>
    <submittedName>
        <fullName evidence="1">Antirestriction protein</fullName>
    </submittedName>
</protein>
<dbReference type="Pfam" id="PF07275">
    <property type="entry name" value="ArdA"/>
    <property type="match status" value="1"/>
</dbReference>
<dbReference type="PATRIC" id="fig|1458461.3.peg.1815"/>
<dbReference type="Gene3D" id="3.10.20.480">
    <property type="entry name" value="Antirestriction protein ArdA, domain 1"/>
    <property type="match status" value="1"/>
</dbReference>
<dbReference type="InterPro" id="IPR009899">
    <property type="entry name" value="ArdA"/>
</dbReference>
<dbReference type="Proteomes" id="UP000032160">
    <property type="component" value="Chromosome I"/>
</dbReference>
<evidence type="ECO:0000313" key="1">
    <source>
        <dbReference type="EMBL" id="CDO60025.1"/>
    </source>
</evidence>
<reference evidence="1 2" key="1">
    <citation type="journal article" date="2014" name="Front. Genet.">
        <title>Genome and metabolic network of "Candidatus Phaeomarinobacter ectocarpi" Ec32, a new candidate genus of Alphaproteobacteria frequently associated with brown algae.</title>
        <authorList>
            <person name="Dittami S.M."/>
            <person name="Barbeyron T."/>
            <person name="Boyen C."/>
            <person name="Cambefort J."/>
            <person name="Collet G."/>
            <person name="Delage L."/>
            <person name="Gobet A."/>
            <person name="Groisillier A."/>
            <person name="Leblanc C."/>
            <person name="Michel G."/>
            <person name="Scornet D."/>
            <person name="Siegel A."/>
            <person name="Tapia J.E."/>
            <person name="Tonon T."/>
        </authorList>
    </citation>
    <scope>NUCLEOTIDE SEQUENCE [LARGE SCALE GENOMIC DNA]</scope>
    <source>
        <strain evidence="1 2">Ec32</strain>
    </source>
</reference>
<sequence length="172" mass="19305">MEQNEGEIRLYVACLASYNNGILHGVWIDATQSVEAIHDQIAAMLNASQIEDAEEYAIHDYEGFESVSIAEYQGIESVIEIAAFIEEHGALGGKLIAYFGDLEEAREAISDRYAGQYPSLEDFARELTEETTCVPQNLAFYIDYERMARDLEIGDVLSIETGSEQVHVFWSH</sequence>
<dbReference type="HOGENOM" id="CLU_083536_1_0_5"/>
<organism evidence="1 2">
    <name type="scientific">Candidatus Phaeomarinibacter ectocarpi</name>
    <dbReference type="NCBI Taxonomy" id="1458461"/>
    <lineage>
        <taxon>Bacteria</taxon>
        <taxon>Pseudomonadati</taxon>
        <taxon>Pseudomonadota</taxon>
        <taxon>Alphaproteobacteria</taxon>
        <taxon>Hyphomicrobiales</taxon>
        <taxon>Parvibaculaceae</taxon>
        <taxon>Candidatus Phaeomarinibacter</taxon>
    </lineage>
</organism>
<dbReference type="STRING" id="1458461.BN1012_Phect1811"/>
<evidence type="ECO:0000313" key="2">
    <source>
        <dbReference type="Proteomes" id="UP000032160"/>
    </source>
</evidence>
<proteinExistence type="predicted"/>
<dbReference type="Gene3D" id="1.10.10.1190">
    <property type="entry name" value="Antirestriction protein ArdA, domain 3"/>
    <property type="match status" value="1"/>
</dbReference>
<gene>
    <name evidence="1" type="ORF">BN1012_Phect1811</name>
</gene>
<accession>X5MM33</accession>
<dbReference type="OrthoDB" id="944647at2"/>
<keyword evidence="2" id="KW-1185">Reference proteome</keyword>
<dbReference type="AlphaFoldDB" id="X5MM33"/>
<name>X5MM33_9HYPH</name>
<dbReference type="InterPro" id="IPR041895">
    <property type="entry name" value="ArdA_dom1"/>
</dbReference>
<dbReference type="InterPro" id="IPR041893">
    <property type="entry name" value="ArdA_dom3"/>
</dbReference>
<dbReference type="EMBL" id="HG966617">
    <property type="protein sequence ID" value="CDO60025.1"/>
    <property type="molecule type" value="Genomic_DNA"/>
</dbReference>
<dbReference type="KEGG" id="pect:BN1012_Phect1811"/>